<dbReference type="GO" id="GO:0008115">
    <property type="term" value="F:sarcosine oxidase activity"/>
    <property type="evidence" value="ECO:0007669"/>
    <property type="project" value="UniProtKB-EC"/>
</dbReference>
<organism evidence="4">
    <name type="scientific">hydrothermal vent metagenome</name>
    <dbReference type="NCBI Taxonomy" id="652676"/>
    <lineage>
        <taxon>unclassified sequences</taxon>
        <taxon>metagenomes</taxon>
        <taxon>ecological metagenomes</taxon>
    </lineage>
</organism>
<dbReference type="InterPro" id="IPR001763">
    <property type="entry name" value="Rhodanese-like_dom"/>
</dbReference>
<evidence type="ECO:0000259" key="3">
    <source>
        <dbReference type="PROSITE" id="PS50206"/>
    </source>
</evidence>
<feature type="transmembrane region" description="Helical" evidence="2">
    <location>
        <begin position="21"/>
        <end position="39"/>
    </location>
</feature>
<keyword evidence="2" id="KW-1133">Transmembrane helix</keyword>
<dbReference type="Pfam" id="PF01266">
    <property type="entry name" value="DAO"/>
    <property type="match status" value="1"/>
</dbReference>
<keyword evidence="1 4" id="KW-0560">Oxidoreductase</keyword>
<dbReference type="PANTHER" id="PTHR13847:SF287">
    <property type="entry name" value="FAD-DEPENDENT OXIDOREDUCTASE DOMAIN-CONTAINING PROTEIN 1"/>
    <property type="match status" value="1"/>
</dbReference>
<accession>A0A160V8U4</accession>
<proteinExistence type="predicted"/>
<evidence type="ECO:0000313" key="4">
    <source>
        <dbReference type="EMBL" id="CUV02434.1"/>
    </source>
</evidence>
<dbReference type="SUPFAM" id="SSF51905">
    <property type="entry name" value="FAD/NAD(P)-binding domain"/>
    <property type="match status" value="1"/>
</dbReference>
<dbReference type="PANTHER" id="PTHR13847">
    <property type="entry name" value="SARCOSINE DEHYDROGENASE-RELATED"/>
    <property type="match status" value="1"/>
</dbReference>
<keyword evidence="2" id="KW-0812">Transmembrane</keyword>
<sequence length="406" mass="44043">MVLQLFKKNRMWDKRPLKDRYQVVIIGGGVHGVSTAYYLTKLGIKDIAVLDKGYLGGGASARTTAIIRANYITAEGIPFFSESLKLYEGLATELNFNLLFNQMGRLDLGHTDAAVYGLRMRAGFNRLLGVDSRMVGPKEVKDLVPPIDLREGRPFPILGALYHPPCGVVRHDAVVWGFARGANNGGVELHPFTEVTGIDRTNGRVSGVETSRGFVQADIVLSATAGWSSTIAAMVDLELPLTTHPLEVMVTEPLKPFLHKTISSANLHAYVYQTDRGEVVIGGGVDPYQSYSQHSSLRPIEELAAHTLEMFPCMGQVKVLRQWSGLCDMSPDYAPIMGTVQGLDGFVLSCGWGSWGFKAAPAAGKSIAHLISTGETPDLIKPFALSRFHTGRLVNERAAAPAAAIH</sequence>
<dbReference type="Gene3D" id="3.50.50.60">
    <property type="entry name" value="FAD/NAD(P)-binding domain"/>
    <property type="match status" value="1"/>
</dbReference>
<keyword evidence="2" id="KW-0472">Membrane</keyword>
<protein>
    <submittedName>
        <fullName evidence="4">Sarcosine oxidase beta subunit</fullName>
        <ecNumber evidence="4">1.5.3.1</ecNumber>
    </submittedName>
</protein>
<dbReference type="SUPFAM" id="SSF54373">
    <property type="entry name" value="FAD-linked reductases, C-terminal domain"/>
    <property type="match status" value="1"/>
</dbReference>
<dbReference type="AlphaFoldDB" id="A0A160V8U4"/>
<name>A0A160V8U4_9ZZZZ</name>
<gene>
    <name evidence="4" type="ORF">MGWOODY_Clf2736</name>
</gene>
<dbReference type="Gene3D" id="3.30.9.10">
    <property type="entry name" value="D-Amino Acid Oxidase, subunit A, domain 2"/>
    <property type="match status" value="1"/>
</dbReference>
<dbReference type="InterPro" id="IPR006076">
    <property type="entry name" value="FAD-dep_OxRdtase"/>
</dbReference>
<feature type="domain" description="Rhodanese" evidence="3">
    <location>
        <begin position="4"/>
        <end position="66"/>
    </location>
</feature>
<dbReference type="PROSITE" id="PS50206">
    <property type="entry name" value="RHODANESE_3"/>
    <property type="match status" value="1"/>
</dbReference>
<dbReference type="GO" id="GO:0005737">
    <property type="term" value="C:cytoplasm"/>
    <property type="evidence" value="ECO:0007669"/>
    <property type="project" value="TreeGrafter"/>
</dbReference>
<dbReference type="EC" id="1.5.3.1" evidence="4"/>
<reference evidence="4" key="1">
    <citation type="submission" date="2015-10" db="EMBL/GenBank/DDBJ databases">
        <authorList>
            <person name="Gilbert D.G."/>
        </authorList>
    </citation>
    <scope>NUCLEOTIDE SEQUENCE</scope>
</reference>
<evidence type="ECO:0000256" key="1">
    <source>
        <dbReference type="ARBA" id="ARBA00023002"/>
    </source>
</evidence>
<dbReference type="InterPro" id="IPR036188">
    <property type="entry name" value="FAD/NAD-bd_sf"/>
</dbReference>
<dbReference type="EMBL" id="FAXA01000259">
    <property type="protein sequence ID" value="CUV02434.1"/>
    <property type="molecule type" value="Genomic_DNA"/>
</dbReference>
<evidence type="ECO:0000256" key="2">
    <source>
        <dbReference type="SAM" id="Phobius"/>
    </source>
</evidence>